<keyword evidence="4" id="KW-1185">Reference proteome</keyword>
<gene>
    <name evidence="3" type="ordered locus">LVIS_0048</name>
</gene>
<evidence type="ECO:0000313" key="3">
    <source>
        <dbReference type="EMBL" id="ABJ63224.1"/>
    </source>
</evidence>
<dbReference type="Pfam" id="PF22518">
    <property type="entry name" value="DUF6997"/>
    <property type="match status" value="1"/>
</dbReference>
<dbReference type="PATRIC" id="fig|387344.15.peg.49"/>
<evidence type="ECO:0000259" key="2">
    <source>
        <dbReference type="Pfam" id="PF23871"/>
    </source>
</evidence>
<feature type="domain" description="DUF6997" evidence="1">
    <location>
        <begin position="3"/>
        <end position="68"/>
    </location>
</feature>
<dbReference type="KEGG" id="lbr:LVIS_0048"/>
<reference evidence="3 4" key="1">
    <citation type="journal article" date="2006" name="Proc. Natl. Acad. Sci. U.S.A.">
        <title>Comparative genomics of the lactic acid bacteria.</title>
        <authorList>
            <person name="Makarova K."/>
            <person name="Slesarev A."/>
            <person name="Wolf Y."/>
            <person name="Sorokin A."/>
            <person name="Mirkin B."/>
            <person name="Koonin E."/>
            <person name="Pavlov A."/>
            <person name="Pavlova N."/>
            <person name="Karamychev V."/>
            <person name="Polouchine N."/>
            <person name="Shakhova V."/>
            <person name="Grigoriev I."/>
            <person name="Lou Y."/>
            <person name="Rohksar D."/>
            <person name="Lucas S."/>
            <person name="Huang K."/>
            <person name="Goodstein D.M."/>
            <person name="Hawkins T."/>
            <person name="Plengvidhya V."/>
            <person name="Welker D."/>
            <person name="Hughes J."/>
            <person name="Goh Y."/>
            <person name="Benson A."/>
            <person name="Baldwin K."/>
            <person name="Lee J.H."/>
            <person name="Diaz-Muniz I."/>
            <person name="Dosti B."/>
            <person name="Smeianov V."/>
            <person name="Wechter W."/>
            <person name="Barabote R."/>
            <person name="Lorca G."/>
            <person name="Altermann E."/>
            <person name="Barrangou R."/>
            <person name="Ganesan B."/>
            <person name="Xie Y."/>
            <person name="Rawsthorne H."/>
            <person name="Tamir D."/>
            <person name="Parker C."/>
            <person name="Breidt F."/>
            <person name="Broadbent J."/>
            <person name="Hutkins R."/>
            <person name="O'Sullivan D."/>
            <person name="Steele J."/>
            <person name="Unlu G."/>
            <person name="Saier M."/>
            <person name="Klaenhammer T."/>
            <person name="Richardson P."/>
            <person name="Kozyavkin S."/>
            <person name="Weimer B."/>
            <person name="Mills D."/>
        </authorList>
    </citation>
    <scope>NUCLEOTIDE SEQUENCE [LARGE SCALE GENOMIC DNA]</scope>
    <source>
        <strain evidence="4">ATCC 367 / BCRC 12310 / CIP 105137 / JCM 1170 / LMG 11437 / NCIMB 947 / NCTC 947</strain>
    </source>
</reference>
<dbReference type="Pfam" id="PF23871">
    <property type="entry name" value="DUF7226"/>
    <property type="match status" value="1"/>
</dbReference>
<dbReference type="InterPro" id="IPR055650">
    <property type="entry name" value="DUF7226"/>
</dbReference>
<dbReference type="Proteomes" id="UP000001652">
    <property type="component" value="Chromosome"/>
</dbReference>
<protein>
    <submittedName>
        <fullName evidence="3">Uncharacterized protein</fullName>
    </submittedName>
</protein>
<evidence type="ECO:0000313" key="4">
    <source>
        <dbReference type="Proteomes" id="UP000001652"/>
    </source>
</evidence>
<evidence type="ECO:0000259" key="1">
    <source>
        <dbReference type="Pfam" id="PF22518"/>
    </source>
</evidence>
<dbReference type="EMBL" id="CP000416">
    <property type="protein sequence ID" value="ABJ63224.1"/>
    <property type="molecule type" value="Genomic_DNA"/>
</dbReference>
<name>Q03U98_LEVBA</name>
<dbReference type="RefSeq" id="WP_011666861.1">
    <property type="nucleotide sequence ID" value="NC_008497.1"/>
</dbReference>
<proteinExistence type="predicted"/>
<dbReference type="AlphaFoldDB" id="Q03U98"/>
<dbReference type="HOGENOM" id="CLU_962372_0_0_9"/>
<accession>Q03U98</accession>
<dbReference type="InterPro" id="IPR054266">
    <property type="entry name" value="DUF6997"/>
</dbReference>
<sequence length="289" mass="33809">MKFPKDFNIRQLFIPRLLIEQTMEKLELHKEVYAGYFVKTRDIYILTVYKFTDLQNMNSMKKCKQYKFSLSDDPQNIFKIKDGSTIELNKERTINKIYNLIYNTEMTTIYPSYSNGDIISFPQANNLQISLDYLDLLDSSEDYITINGEKVERSGAEAFMDAFKYNRRQYNYYLNWLGYLGLVDRDAVSDSPYVTKNGKSFRMAGFHQQNVMLIKLMACHISFRKVLLKMLGGETIDTDQMKYVIQQEMKDIPTKSQISSSTFPRRISSVKSMCNQVLTQMGVYKKKDG</sequence>
<organism evidence="3 4">
    <name type="scientific">Levilactobacillus brevis (strain ATCC 367 / BCRC 12310 / CIP 105137 / JCM 1170 / LMG 11437 / NCIMB 947 / NCTC 947)</name>
    <name type="common">Lactobacillus brevis</name>
    <dbReference type="NCBI Taxonomy" id="387344"/>
    <lineage>
        <taxon>Bacteria</taxon>
        <taxon>Bacillati</taxon>
        <taxon>Bacillota</taxon>
        <taxon>Bacilli</taxon>
        <taxon>Lactobacillales</taxon>
        <taxon>Lactobacillaceae</taxon>
        <taxon>Levilactobacillus</taxon>
    </lineage>
</organism>
<dbReference type="STRING" id="387344.LVIS_0048"/>
<feature type="domain" description="DUF7226" evidence="2">
    <location>
        <begin position="158"/>
        <end position="278"/>
    </location>
</feature>